<name>A0AAD9KXN3_RIDPI</name>
<dbReference type="SMART" id="SM00636">
    <property type="entry name" value="Glyco_18"/>
    <property type="match status" value="1"/>
</dbReference>
<feature type="domain" description="GH18" evidence="3">
    <location>
        <begin position="7"/>
        <end position="382"/>
    </location>
</feature>
<organism evidence="4 5">
    <name type="scientific">Ridgeia piscesae</name>
    <name type="common">Tubeworm</name>
    <dbReference type="NCBI Taxonomy" id="27915"/>
    <lineage>
        <taxon>Eukaryota</taxon>
        <taxon>Metazoa</taxon>
        <taxon>Spiralia</taxon>
        <taxon>Lophotrochozoa</taxon>
        <taxon>Annelida</taxon>
        <taxon>Polychaeta</taxon>
        <taxon>Sedentaria</taxon>
        <taxon>Canalipalpata</taxon>
        <taxon>Sabellida</taxon>
        <taxon>Siboglinidae</taxon>
        <taxon>Ridgeia</taxon>
    </lineage>
</organism>
<dbReference type="SUPFAM" id="SSF51445">
    <property type="entry name" value="(Trans)glycosidases"/>
    <property type="match status" value="1"/>
</dbReference>
<dbReference type="SUPFAM" id="SSF54556">
    <property type="entry name" value="Chitinase insertion domain"/>
    <property type="match status" value="1"/>
</dbReference>
<dbReference type="GO" id="GO:0008061">
    <property type="term" value="F:chitin binding"/>
    <property type="evidence" value="ECO:0007669"/>
    <property type="project" value="InterPro"/>
</dbReference>
<dbReference type="InterPro" id="IPR011583">
    <property type="entry name" value="Chitinase_II/V-like_cat"/>
</dbReference>
<dbReference type="CDD" id="cd02872">
    <property type="entry name" value="GH18_chitolectin_chitotriosidase"/>
    <property type="match status" value="1"/>
</dbReference>
<evidence type="ECO:0000313" key="4">
    <source>
        <dbReference type="EMBL" id="KAK2179222.1"/>
    </source>
</evidence>
<gene>
    <name evidence="4" type="ORF">NP493_504g02002</name>
</gene>
<dbReference type="PANTHER" id="PTHR11177">
    <property type="entry name" value="CHITINASE"/>
    <property type="match status" value="1"/>
</dbReference>
<dbReference type="InterPro" id="IPR050314">
    <property type="entry name" value="Glycosyl_Hydrlase_18"/>
</dbReference>
<dbReference type="Pfam" id="PF00704">
    <property type="entry name" value="Glyco_hydro_18"/>
    <property type="match status" value="1"/>
</dbReference>
<accession>A0AAD9KXN3</accession>
<reference evidence="4" key="1">
    <citation type="journal article" date="2023" name="Mol. Biol. Evol.">
        <title>Third-Generation Sequencing Reveals the Adaptive Role of the Epigenome in Three Deep-Sea Polychaetes.</title>
        <authorList>
            <person name="Perez M."/>
            <person name="Aroh O."/>
            <person name="Sun Y."/>
            <person name="Lan Y."/>
            <person name="Juniper S.K."/>
            <person name="Young C.R."/>
            <person name="Angers B."/>
            <person name="Qian P.Y."/>
        </authorList>
    </citation>
    <scope>NUCLEOTIDE SEQUENCE</scope>
    <source>
        <strain evidence="4">R07B-5</strain>
    </source>
</reference>
<dbReference type="Proteomes" id="UP001209878">
    <property type="component" value="Unassembled WGS sequence"/>
</dbReference>
<keyword evidence="1" id="KW-0732">Signal</keyword>
<dbReference type="GO" id="GO:0005975">
    <property type="term" value="P:carbohydrate metabolic process"/>
    <property type="evidence" value="ECO:0007669"/>
    <property type="project" value="InterPro"/>
</dbReference>
<evidence type="ECO:0000259" key="3">
    <source>
        <dbReference type="PROSITE" id="PS51910"/>
    </source>
</evidence>
<dbReference type="PANTHER" id="PTHR11177:SF317">
    <property type="entry name" value="CHITINASE 12-RELATED"/>
    <property type="match status" value="1"/>
</dbReference>
<sequence>MLSEFQYKRICYYTNWAQYRPGFGKFTPQDVDPFLCTHLVYAYATIDNSMLKPSEWNDDSTPEMKGMFEQVNDLKATNPYLKTLLAVGGWNTGTAQMSAMLKSKDSREMFVRTSITFLRTRNFDGIDLHFEYPGTRGSPSADKTRFARLCKELNKAFDKDAMRSGKDRLLLCVSVAAEKKIIGRAYDVDRIIKFVDWVNLMSYDLHGGWEKKTGLNAPLKARLSEVLTDRQFNVGWATRYWLQLGCPRRKLVIGMPAFGRSYKLTSPLSHGVGADVTGGASAAPYTRETGFYSYYEVCQAFIYGGGHMVFHKEHRVPYIFKGYEWIGYDDPFSLHLKAQWMKKHHLGGWMLWALDLDDFSGNFCKEGKFPLLKALNKALGGSVFNTIDVRGSSLLNVNGTNVLGSLADRGFSSGYSAGAFK</sequence>
<dbReference type="GO" id="GO:0004568">
    <property type="term" value="F:chitinase activity"/>
    <property type="evidence" value="ECO:0007669"/>
    <property type="project" value="TreeGrafter"/>
</dbReference>
<dbReference type="EMBL" id="JAODUO010000504">
    <property type="protein sequence ID" value="KAK2179222.1"/>
    <property type="molecule type" value="Genomic_DNA"/>
</dbReference>
<evidence type="ECO:0000256" key="1">
    <source>
        <dbReference type="ARBA" id="ARBA00022729"/>
    </source>
</evidence>
<evidence type="ECO:0000313" key="5">
    <source>
        <dbReference type="Proteomes" id="UP001209878"/>
    </source>
</evidence>
<dbReference type="Gene3D" id="3.10.50.10">
    <property type="match status" value="1"/>
</dbReference>
<dbReference type="FunFam" id="3.20.20.80:FF:000007">
    <property type="entry name" value="Acidic mammalian chitinase"/>
    <property type="match status" value="1"/>
</dbReference>
<dbReference type="InterPro" id="IPR001223">
    <property type="entry name" value="Glyco_hydro18_cat"/>
</dbReference>
<dbReference type="FunFam" id="3.10.50.10:FF:000001">
    <property type="entry name" value="Chitinase 3-like 1"/>
    <property type="match status" value="1"/>
</dbReference>
<protein>
    <recommendedName>
        <fullName evidence="3">GH18 domain-containing protein</fullName>
    </recommendedName>
</protein>
<dbReference type="GO" id="GO:0005576">
    <property type="term" value="C:extracellular region"/>
    <property type="evidence" value="ECO:0007669"/>
    <property type="project" value="TreeGrafter"/>
</dbReference>
<dbReference type="AlphaFoldDB" id="A0AAD9KXN3"/>
<dbReference type="PROSITE" id="PS51910">
    <property type="entry name" value="GH18_2"/>
    <property type="match status" value="1"/>
</dbReference>
<keyword evidence="2" id="KW-1015">Disulfide bond</keyword>
<evidence type="ECO:0000256" key="2">
    <source>
        <dbReference type="ARBA" id="ARBA00023157"/>
    </source>
</evidence>
<comment type="caution">
    <text evidence="4">The sequence shown here is derived from an EMBL/GenBank/DDBJ whole genome shotgun (WGS) entry which is preliminary data.</text>
</comment>
<dbReference type="GO" id="GO:0006032">
    <property type="term" value="P:chitin catabolic process"/>
    <property type="evidence" value="ECO:0007669"/>
    <property type="project" value="TreeGrafter"/>
</dbReference>
<dbReference type="Gene3D" id="3.20.20.80">
    <property type="entry name" value="Glycosidases"/>
    <property type="match status" value="1"/>
</dbReference>
<dbReference type="InterPro" id="IPR017853">
    <property type="entry name" value="GH"/>
</dbReference>
<proteinExistence type="predicted"/>
<dbReference type="InterPro" id="IPR029070">
    <property type="entry name" value="Chitinase_insertion_sf"/>
</dbReference>
<keyword evidence="5" id="KW-1185">Reference proteome</keyword>